<keyword evidence="7" id="KW-1185">Reference proteome</keyword>
<evidence type="ECO:0000313" key="6">
    <source>
        <dbReference type="EMBL" id="NIF20038.1"/>
    </source>
</evidence>
<name>A0ABX0R6Q0_9GAMM</name>
<dbReference type="Pfam" id="PF00126">
    <property type="entry name" value="HTH_1"/>
    <property type="match status" value="1"/>
</dbReference>
<dbReference type="SUPFAM" id="SSF46785">
    <property type="entry name" value="Winged helix' DNA-binding domain"/>
    <property type="match status" value="1"/>
</dbReference>
<evidence type="ECO:0000256" key="4">
    <source>
        <dbReference type="ARBA" id="ARBA00023163"/>
    </source>
</evidence>
<dbReference type="Proteomes" id="UP001515683">
    <property type="component" value="Unassembled WGS sequence"/>
</dbReference>
<gene>
    <name evidence="6" type="ORF">F3J40_00175</name>
</gene>
<dbReference type="Gene3D" id="3.40.190.290">
    <property type="match status" value="1"/>
</dbReference>
<evidence type="ECO:0000256" key="1">
    <source>
        <dbReference type="ARBA" id="ARBA00009437"/>
    </source>
</evidence>
<dbReference type="EMBL" id="VWXF01000001">
    <property type="protein sequence ID" value="NIF20038.1"/>
    <property type="molecule type" value="Genomic_DNA"/>
</dbReference>
<dbReference type="PANTHER" id="PTHR30537">
    <property type="entry name" value="HTH-TYPE TRANSCRIPTIONAL REGULATOR"/>
    <property type="match status" value="1"/>
</dbReference>
<evidence type="ECO:0000313" key="7">
    <source>
        <dbReference type="Proteomes" id="UP001515683"/>
    </source>
</evidence>
<dbReference type="InterPro" id="IPR036390">
    <property type="entry name" value="WH_DNA-bd_sf"/>
</dbReference>
<evidence type="ECO:0000256" key="3">
    <source>
        <dbReference type="ARBA" id="ARBA00023125"/>
    </source>
</evidence>
<dbReference type="RefSeq" id="WP_167011836.1">
    <property type="nucleotide sequence ID" value="NZ_VWXF01000001.1"/>
</dbReference>
<comment type="similarity">
    <text evidence="1">Belongs to the LysR transcriptional regulatory family.</text>
</comment>
<keyword evidence="2" id="KW-0805">Transcription regulation</keyword>
<sequence length="298" mass="34212">MDRFDELQVFVTVVQQGSLAAAARQLHRSAPVITRTLAALEQRMGATLIERTTRKLAPTEAGWQLFEQARQLLQDYHQTIAQVQLTRLQGLLRITAPLQFGRLHIIPLVERFLQQWPELQVELLFHDSYQDLIENQLDIAVRIGHLQDSRMVARQVGMVQRVLLASPQYLADAGTPHHPSDLSQHSLISGTDNSGEWRFADGLRQRIQPRFRINDVESRLQLLRHHQGIGRLLSYQAHDDLQQGTLVQVLPQFESDSLPVQLLTHRVAFMPAKVRHFWDFALENLPLVDCFNSNLIRD</sequence>
<feature type="domain" description="HTH lysR-type" evidence="5">
    <location>
        <begin position="1"/>
        <end position="59"/>
    </location>
</feature>
<dbReference type="PANTHER" id="PTHR30537:SF5">
    <property type="entry name" value="HTH-TYPE TRANSCRIPTIONAL ACTIVATOR TTDR-RELATED"/>
    <property type="match status" value="1"/>
</dbReference>
<comment type="caution">
    <text evidence="6">The sequence shown here is derived from an EMBL/GenBank/DDBJ whole genome shotgun (WGS) entry which is preliminary data.</text>
</comment>
<dbReference type="InterPro" id="IPR036388">
    <property type="entry name" value="WH-like_DNA-bd_sf"/>
</dbReference>
<dbReference type="Gene3D" id="1.10.10.10">
    <property type="entry name" value="Winged helix-like DNA-binding domain superfamily/Winged helix DNA-binding domain"/>
    <property type="match status" value="1"/>
</dbReference>
<dbReference type="InterPro" id="IPR000847">
    <property type="entry name" value="LysR_HTH_N"/>
</dbReference>
<reference evidence="6 7" key="1">
    <citation type="journal article" date="2019" name="bioRxiv">
        <title>Bacteria contribute to plant secondary compound degradation in a generalist herbivore system.</title>
        <authorList>
            <person name="Francoeur C.B."/>
            <person name="Khadempour L."/>
            <person name="Moreira-Soto R.D."/>
            <person name="Gotting K."/>
            <person name="Book A.J."/>
            <person name="Pinto-Tomas A.A."/>
            <person name="Keefover-Ring K."/>
            <person name="Currie C.R."/>
        </authorList>
    </citation>
    <scope>NUCLEOTIDE SEQUENCE [LARGE SCALE GENOMIC DNA]</scope>
    <source>
        <strain evidence="6">Acro-835</strain>
    </source>
</reference>
<dbReference type="Pfam" id="PF03466">
    <property type="entry name" value="LysR_substrate"/>
    <property type="match status" value="1"/>
</dbReference>
<dbReference type="InterPro" id="IPR005119">
    <property type="entry name" value="LysR_subst-bd"/>
</dbReference>
<keyword evidence="4" id="KW-0804">Transcription</keyword>
<accession>A0ABX0R6Q0</accession>
<dbReference type="SUPFAM" id="SSF53850">
    <property type="entry name" value="Periplasmic binding protein-like II"/>
    <property type="match status" value="1"/>
</dbReference>
<evidence type="ECO:0000259" key="5">
    <source>
        <dbReference type="PROSITE" id="PS50931"/>
    </source>
</evidence>
<dbReference type="InterPro" id="IPR058163">
    <property type="entry name" value="LysR-type_TF_proteobact-type"/>
</dbReference>
<dbReference type="PROSITE" id="PS50931">
    <property type="entry name" value="HTH_LYSR"/>
    <property type="match status" value="1"/>
</dbReference>
<proteinExistence type="inferred from homology"/>
<organism evidence="6 7">
    <name type="scientific">Candidatus Pantoea multigeneris</name>
    <dbReference type="NCBI Taxonomy" id="2608357"/>
    <lineage>
        <taxon>Bacteria</taxon>
        <taxon>Pseudomonadati</taxon>
        <taxon>Pseudomonadota</taxon>
        <taxon>Gammaproteobacteria</taxon>
        <taxon>Enterobacterales</taxon>
        <taxon>Erwiniaceae</taxon>
        <taxon>Pantoea</taxon>
    </lineage>
</organism>
<evidence type="ECO:0000256" key="2">
    <source>
        <dbReference type="ARBA" id="ARBA00023015"/>
    </source>
</evidence>
<protein>
    <submittedName>
        <fullName evidence="6">LysR family transcriptional regulator</fullName>
    </submittedName>
</protein>
<keyword evidence="3" id="KW-0238">DNA-binding</keyword>